<feature type="region of interest" description="Disordered" evidence="1">
    <location>
        <begin position="1"/>
        <end position="20"/>
    </location>
</feature>
<dbReference type="Pfam" id="PF08044">
    <property type="entry name" value="DUF1707"/>
    <property type="match status" value="1"/>
</dbReference>
<dbReference type="InterPro" id="IPR012551">
    <property type="entry name" value="DUF1707_SHOCT-like"/>
</dbReference>
<dbReference type="PANTHER" id="PTHR40763">
    <property type="entry name" value="MEMBRANE PROTEIN-RELATED"/>
    <property type="match status" value="1"/>
</dbReference>
<name>A0ABN3C726_9ACTN</name>
<proteinExistence type="predicted"/>
<dbReference type="RefSeq" id="WP_346164345.1">
    <property type="nucleotide sequence ID" value="NZ_BAAAOQ010000037.1"/>
</dbReference>
<evidence type="ECO:0000313" key="4">
    <source>
        <dbReference type="Proteomes" id="UP001501391"/>
    </source>
</evidence>
<evidence type="ECO:0000259" key="2">
    <source>
        <dbReference type="Pfam" id="PF08044"/>
    </source>
</evidence>
<gene>
    <name evidence="3" type="ORF">GCM10009787_73910</name>
</gene>
<evidence type="ECO:0000256" key="1">
    <source>
        <dbReference type="SAM" id="MobiDB-lite"/>
    </source>
</evidence>
<comment type="caution">
    <text evidence="3">The sequence shown here is derived from an EMBL/GenBank/DDBJ whole genome shotgun (WGS) entry which is preliminary data.</text>
</comment>
<dbReference type="EMBL" id="BAAAOQ010000037">
    <property type="protein sequence ID" value="GAA2204917.1"/>
    <property type="molecule type" value="Genomic_DNA"/>
</dbReference>
<evidence type="ECO:0000313" key="3">
    <source>
        <dbReference type="EMBL" id="GAA2204917.1"/>
    </source>
</evidence>
<sequence>MSAEPVRTGEPSGLRASHADRDRVVEVLTGAAADGRISAEELDERVEAALCARTLGELAVLTADLPEDPRALPAKEVVRIEQEASSATRSGVWTVPRRMEIESAWGEVTLDFSEAVIVYDTLRIDLDMRAGALRLITRPGIIVDTDSLVIDYGRTKVRPAGDPGAPTVLRVEIRGNLSMGQLDVRPRRRWFGRRAGARVPDAGPRRASF</sequence>
<accession>A0ABN3C726</accession>
<reference evidence="3 4" key="1">
    <citation type="journal article" date="2019" name="Int. J. Syst. Evol. Microbiol.">
        <title>The Global Catalogue of Microorganisms (GCM) 10K type strain sequencing project: providing services to taxonomists for standard genome sequencing and annotation.</title>
        <authorList>
            <consortium name="The Broad Institute Genomics Platform"/>
            <consortium name="The Broad Institute Genome Sequencing Center for Infectious Disease"/>
            <person name="Wu L."/>
            <person name="Ma J."/>
        </authorList>
    </citation>
    <scope>NUCLEOTIDE SEQUENCE [LARGE SCALE GENOMIC DNA]</scope>
    <source>
        <strain evidence="3 4">JCM 14924</strain>
    </source>
</reference>
<dbReference type="PANTHER" id="PTHR40763:SF5">
    <property type="entry name" value="MEMBRANE PROTEIN"/>
    <property type="match status" value="1"/>
</dbReference>
<protein>
    <recommendedName>
        <fullName evidence="2">DUF1707 domain-containing protein</fullName>
    </recommendedName>
</protein>
<dbReference type="Proteomes" id="UP001501391">
    <property type="component" value="Unassembled WGS sequence"/>
</dbReference>
<keyword evidence="4" id="KW-1185">Reference proteome</keyword>
<feature type="domain" description="DUF1707" evidence="2">
    <location>
        <begin position="14"/>
        <end position="66"/>
    </location>
</feature>
<organism evidence="3 4">
    <name type="scientific">Streptomyces bangladeshensis</name>
    <dbReference type="NCBI Taxonomy" id="295352"/>
    <lineage>
        <taxon>Bacteria</taxon>
        <taxon>Bacillati</taxon>
        <taxon>Actinomycetota</taxon>
        <taxon>Actinomycetes</taxon>
        <taxon>Kitasatosporales</taxon>
        <taxon>Streptomycetaceae</taxon>
        <taxon>Streptomyces</taxon>
    </lineage>
</organism>